<evidence type="ECO:0000256" key="1">
    <source>
        <dbReference type="SAM" id="MobiDB-lite"/>
    </source>
</evidence>
<gene>
    <name evidence="2" type="ORF">E0H75_34740</name>
</gene>
<feature type="region of interest" description="Disordered" evidence="1">
    <location>
        <begin position="1"/>
        <end position="24"/>
    </location>
</feature>
<proteinExistence type="predicted"/>
<evidence type="ECO:0000313" key="3">
    <source>
        <dbReference type="Proteomes" id="UP000293342"/>
    </source>
</evidence>
<comment type="caution">
    <text evidence="2">The sequence shown here is derived from an EMBL/GenBank/DDBJ whole genome shotgun (WGS) entry which is preliminary data.</text>
</comment>
<feature type="compositionally biased region" description="Basic residues" evidence="1">
    <location>
        <begin position="1"/>
        <end position="10"/>
    </location>
</feature>
<accession>A0A4R0JF11</accession>
<dbReference type="AlphaFoldDB" id="A0A4R0JF11"/>
<organism evidence="2 3">
    <name type="scientific">Kribbella capetownensis</name>
    <dbReference type="NCBI Taxonomy" id="1572659"/>
    <lineage>
        <taxon>Bacteria</taxon>
        <taxon>Bacillati</taxon>
        <taxon>Actinomycetota</taxon>
        <taxon>Actinomycetes</taxon>
        <taxon>Propionibacteriales</taxon>
        <taxon>Kribbellaceae</taxon>
        <taxon>Kribbella</taxon>
    </lineage>
</organism>
<dbReference type="RefSeq" id="WP_131517939.1">
    <property type="nucleotide sequence ID" value="NZ_SJKD01000009.1"/>
</dbReference>
<dbReference type="EMBL" id="SJKD01000009">
    <property type="protein sequence ID" value="TCC44717.1"/>
    <property type="molecule type" value="Genomic_DNA"/>
</dbReference>
<keyword evidence="3" id="KW-1185">Reference proteome</keyword>
<dbReference type="OrthoDB" id="3381577at2"/>
<name>A0A4R0JF11_9ACTN</name>
<reference evidence="2 3" key="1">
    <citation type="submission" date="2019-02" db="EMBL/GenBank/DDBJ databases">
        <title>Kribbella capetownensis sp. nov. and Kribbella speibonae sp. nov., isolated from soil.</title>
        <authorList>
            <person name="Curtis S.M."/>
            <person name="Norton I."/>
            <person name="Everest G.J."/>
            <person name="Meyers P.R."/>
        </authorList>
    </citation>
    <scope>NUCLEOTIDE SEQUENCE [LARGE SCALE GENOMIC DNA]</scope>
    <source>
        <strain evidence="2 3">YM53</strain>
    </source>
</reference>
<protein>
    <recommendedName>
        <fullName evidence="4">ATP/GTP-binding protein</fullName>
    </recommendedName>
</protein>
<evidence type="ECO:0000313" key="2">
    <source>
        <dbReference type="EMBL" id="TCC44717.1"/>
    </source>
</evidence>
<dbReference type="Proteomes" id="UP000293342">
    <property type="component" value="Unassembled WGS sequence"/>
</dbReference>
<sequence length="99" mass="11106">MSPRSRKPSKWQRPVSDRPLLGGSQLREERADGGWIVRRVSGTASGKSYRCPGCDQQIAPGTPHVVVWPENPSLLAAIGGAQSLDERRHWHTACWQRHR</sequence>
<evidence type="ECO:0008006" key="4">
    <source>
        <dbReference type="Google" id="ProtNLM"/>
    </source>
</evidence>